<dbReference type="InterPro" id="IPR010978">
    <property type="entry name" value="tRNA-bd_arm"/>
</dbReference>
<sequence>MGEKTLHSVELSSRFDSASFEDRIYNTWQQHGYFGPRKENKNKPFVVVIPPPNVTGVLHLGHALNNCLQDILIRYHRMSGKQVLWVPGTDHAGIATQAVVERELLKEGMHRNDLGREEFLKRTENFALQHKKIIIHQLQKIGSSCDWERERFTLDKGLSRAVRHVFVRLYKKGLIYKGNYLINWSVANQTALSDDEVIYKKVQGKLYHIRYELVEMTGFLEIATTRPETIFADVALAVHPEDPRYQSYHGLHVHVPLIDRTIPIISDGAVDKEFGTGILKITPGHSMADYEIAQRHTLPLINILHVSGHLNDHVPEAYRDLSVNDARKKITEELMALDLMVKSEDIIHQVGHGERSDDVIEPLLSEQWFVKMRPLAKKAIQALREQKIRFYPRKWESTYLRWLENVRDWCISRQLWWGHRIPVWYDEGQNKIIVSEEDPTENPIYQDKKLHQDTDVLDTWFSSWLWPFSVFGWPDYTDDLARFYPTTTLVTGYDIIFFWVARMVMAGLEFTENVPFKDIYITNLIRDIKGRKMSKSLGNGIDPLYIVEKHGADALRFTLSFLSSQGTDLHLNEDTFSFGSKFVNKLWNASRYILQNLDNCTYIPMASCKLRVVDKWMMHRMHMATSDVIQAMQQYRFNDASYAVYDVFWNEFCDWYLEVSKVSLYGNVPTEKNRAVSLLLVFLERILRFLHPFLPFVTEEIFSKLPAARNSSHLIIADYPQLLDTERFPDDFARFEALKDLVRKVRSTRSELTVPRSKRIVVAITFDKNWQYEPFVKQHEEYIKELIYADTIHYAIPHANDDKVISIAGDGYRLHLFIRHIVDVRKHAERIQKQIVKFQQQYAVTQQKLSLQAFMQRAHPRVVQDMKDRKEELANKLRKNKELLDVLKA</sequence>
<evidence type="ECO:0000256" key="10">
    <source>
        <dbReference type="ARBA" id="ARBA00023054"/>
    </source>
</evidence>
<feature type="domain" description="Aminoacyl-tRNA synthetase class Ia" evidence="17">
    <location>
        <begin position="24"/>
        <end position="571"/>
    </location>
</feature>
<dbReference type="SUPFAM" id="SSF46589">
    <property type="entry name" value="tRNA-binding arm"/>
    <property type="match status" value="1"/>
</dbReference>
<dbReference type="InterPro" id="IPR019499">
    <property type="entry name" value="Val-tRNA_synth_tRNA-bd"/>
</dbReference>
<evidence type="ECO:0000256" key="13">
    <source>
        <dbReference type="ARBA" id="ARBA00029936"/>
    </source>
</evidence>
<dbReference type="SUPFAM" id="SSF50677">
    <property type="entry name" value="ValRS/IleRS/LeuRS editing domain"/>
    <property type="match status" value="1"/>
</dbReference>
<dbReference type="SUPFAM" id="SSF47323">
    <property type="entry name" value="Anticodon-binding domain of a subclass of class I aminoacyl-tRNA synthetases"/>
    <property type="match status" value="1"/>
</dbReference>
<dbReference type="GO" id="GO:0005524">
    <property type="term" value="F:ATP binding"/>
    <property type="evidence" value="ECO:0007669"/>
    <property type="project" value="UniProtKB-KW"/>
</dbReference>
<keyword evidence="21" id="KW-1185">Reference proteome</keyword>
<dbReference type="InterPro" id="IPR013155">
    <property type="entry name" value="M/V/L/I-tRNA-synth_anticd-bd"/>
</dbReference>
<evidence type="ECO:0000256" key="11">
    <source>
        <dbReference type="ARBA" id="ARBA00023146"/>
    </source>
</evidence>
<keyword evidence="11 15" id="KW-0030">Aminoacyl-tRNA synthetase</keyword>
<dbReference type="Pfam" id="PF10458">
    <property type="entry name" value="Val_tRNA-synt_C"/>
    <property type="match status" value="1"/>
</dbReference>
<evidence type="ECO:0000313" key="21">
    <source>
        <dbReference type="Proteomes" id="UP001208570"/>
    </source>
</evidence>
<evidence type="ECO:0000256" key="5">
    <source>
        <dbReference type="ARBA" id="ARBA00022490"/>
    </source>
</evidence>
<evidence type="ECO:0000256" key="6">
    <source>
        <dbReference type="ARBA" id="ARBA00022598"/>
    </source>
</evidence>
<dbReference type="PANTHER" id="PTHR11946">
    <property type="entry name" value="VALYL-TRNA SYNTHETASES"/>
    <property type="match status" value="1"/>
</dbReference>
<dbReference type="InterPro" id="IPR009080">
    <property type="entry name" value="tRNAsynth_Ia_anticodon-bd"/>
</dbReference>
<dbReference type="GO" id="GO:0005829">
    <property type="term" value="C:cytosol"/>
    <property type="evidence" value="ECO:0007669"/>
    <property type="project" value="TreeGrafter"/>
</dbReference>
<evidence type="ECO:0000259" key="18">
    <source>
        <dbReference type="Pfam" id="PF08264"/>
    </source>
</evidence>
<comment type="similarity">
    <text evidence="2 15">Belongs to the class-I aminoacyl-tRNA synthetase family.</text>
</comment>
<dbReference type="InterPro" id="IPR001412">
    <property type="entry name" value="aa-tRNA-synth_I_CS"/>
</dbReference>
<dbReference type="GO" id="GO:0002161">
    <property type="term" value="F:aminoacyl-tRNA deacylase activity"/>
    <property type="evidence" value="ECO:0007669"/>
    <property type="project" value="InterPro"/>
</dbReference>
<proteinExistence type="inferred from homology"/>
<dbReference type="GO" id="GO:0006438">
    <property type="term" value="P:valyl-tRNA aminoacylation"/>
    <property type="evidence" value="ECO:0007669"/>
    <property type="project" value="InterPro"/>
</dbReference>
<accession>A0AAD9J505</accession>
<keyword evidence="6 15" id="KW-0436">Ligase</keyword>
<dbReference type="CDD" id="cd00817">
    <property type="entry name" value="ValRS_core"/>
    <property type="match status" value="1"/>
</dbReference>
<dbReference type="InterPro" id="IPR002300">
    <property type="entry name" value="aa-tRNA-synth_Ia"/>
</dbReference>
<dbReference type="Gene3D" id="3.40.50.620">
    <property type="entry name" value="HUPs"/>
    <property type="match status" value="2"/>
</dbReference>
<dbReference type="Proteomes" id="UP001208570">
    <property type="component" value="Unassembled WGS sequence"/>
</dbReference>
<dbReference type="CDD" id="cd07962">
    <property type="entry name" value="Anticodon_Ia_Val"/>
    <property type="match status" value="1"/>
</dbReference>
<dbReference type="InterPro" id="IPR002303">
    <property type="entry name" value="Valyl-tRNA_ligase"/>
</dbReference>
<comment type="subunit">
    <text evidence="3">Monomer.</text>
</comment>
<dbReference type="InterPro" id="IPR014729">
    <property type="entry name" value="Rossmann-like_a/b/a_fold"/>
</dbReference>
<evidence type="ECO:0000259" key="17">
    <source>
        <dbReference type="Pfam" id="PF00133"/>
    </source>
</evidence>
<evidence type="ECO:0000256" key="12">
    <source>
        <dbReference type="ARBA" id="ARBA00024407"/>
    </source>
</evidence>
<keyword evidence="9 15" id="KW-0648">Protein biosynthesis</keyword>
<dbReference type="Gene3D" id="1.10.287.380">
    <property type="entry name" value="Valyl-tRNA synthetase, C-terminal domain"/>
    <property type="match status" value="1"/>
</dbReference>
<evidence type="ECO:0000256" key="16">
    <source>
        <dbReference type="SAM" id="Coils"/>
    </source>
</evidence>
<dbReference type="EC" id="6.1.1.9" evidence="4"/>
<protein>
    <recommendedName>
        <fullName evidence="12">Valine--tRNA ligase</fullName>
        <ecNumber evidence="4">6.1.1.9</ecNumber>
    </recommendedName>
    <alternativeName>
        <fullName evidence="13">Valyl-tRNA synthetase</fullName>
    </alternativeName>
</protein>
<feature type="coiled-coil region" evidence="16">
    <location>
        <begin position="821"/>
        <end position="883"/>
    </location>
</feature>
<feature type="domain" description="Methionyl/Valyl/Leucyl/Isoleucyl-tRNA synthetase anticodon-binding" evidence="18">
    <location>
        <begin position="614"/>
        <end position="763"/>
    </location>
</feature>
<dbReference type="InterPro" id="IPR033705">
    <property type="entry name" value="Anticodon_Ia_Val"/>
</dbReference>
<reference evidence="20" key="1">
    <citation type="journal article" date="2023" name="Mol. Biol. Evol.">
        <title>Third-Generation Sequencing Reveals the Adaptive Role of the Epigenome in Three Deep-Sea Polychaetes.</title>
        <authorList>
            <person name="Perez M."/>
            <person name="Aroh O."/>
            <person name="Sun Y."/>
            <person name="Lan Y."/>
            <person name="Juniper S.K."/>
            <person name="Young C.R."/>
            <person name="Angers B."/>
            <person name="Qian P.Y."/>
        </authorList>
    </citation>
    <scope>NUCLEOTIDE SEQUENCE</scope>
    <source>
        <strain evidence="20">P08H-3</strain>
    </source>
</reference>
<dbReference type="EMBL" id="JAODUP010000583">
    <property type="protein sequence ID" value="KAK2146761.1"/>
    <property type="molecule type" value="Genomic_DNA"/>
</dbReference>
<evidence type="ECO:0000256" key="1">
    <source>
        <dbReference type="ARBA" id="ARBA00004496"/>
    </source>
</evidence>
<dbReference type="GO" id="GO:0004832">
    <property type="term" value="F:valine-tRNA ligase activity"/>
    <property type="evidence" value="ECO:0007669"/>
    <property type="project" value="UniProtKB-EC"/>
</dbReference>
<dbReference type="NCBIfam" id="TIGR00422">
    <property type="entry name" value="valS"/>
    <property type="match status" value="1"/>
</dbReference>
<evidence type="ECO:0000256" key="2">
    <source>
        <dbReference type="ARBA" id="ARBA00005594"/>
    </source>
</evidence>
<dbReference type="NCBIfam" id="NF004349">
    <property type="entry name" value="PRK05729.1"/>
    <property type="match status" value="1"/>
</dbReference>
<evidence type="ECO:0000256" key="7">
    <source>
        <dbReference type="ARBA" id="ARBA00022741"/>
    </source>
</evidence>
<dbReference type="SUPFAM" id="SSF52374">
    <property type="entry name" value="Nucleotidylyl transferase"/>
    <property type="match status" value="1"/>
</dbReference>
<evidence type="ECO:0000256" key="9">
    <source>
        <dbReference type="ARBA" id="ARBA00022917"/>
    </source>
</evidence>
<evidence type="ECO:0000313" key="20">
    <source>
        <dbReference type="EMBL" id="KAK2146761.1"/>
    </source>
</evidence>
<dbReference type="Pfam" id="PF00133">
    <property type="entry name" value="tRNA-synt_1"/>
    <property type="match status" value="1"/>
</dbReference>
<dbReference type="Gene3D" id="1.10.730.10">
    <property type="entry name" value="Isoleucyl-tRNA Synthetase, Domain 1"/>
    <property type="match status" value="1"/>
</dbReference>
<dbReference type="PANTHER" id="PTHR11946:SF93">
    <property type="entry name" value="VALINE--TRNA LIGASE, CHLOROPLASTIC_MITOCHONDRIAL 2"/>
    <property type="match status" value="1"/>
</dbReference>
<keyword evidence="7 15" id="KW-0547">Nucleotide-binding</keyword>
<evidence type="ECO:0000259" key="19">
    <source>
        <dbReference type="Pfam" id="PF10458"/>
    </source>
</evidence>
<comment type="caution">
    <text evidence="20">The sequence shown here is derived from an EMBL/GenBank/DDBJ whole genome shotgun (WGS) entry which is preliminary data.</text>
</comment>
<comment type="subcellular location">
    <subcellularLocation>
        <location evidence="1">Cytoplasm</location>
    </subcellularLocation>
</comment>
<dbReference type="Pfam" id="PF08264">
    <property type="entry name" value="Anticodon_1"/>
    <property type="match status" value="1"/>
</dbReference>
<dbReference type="InterPro" id="IPR009008">
    <property type="entry name" value="Val/Leu/Ile-tRNA-synth_edit"/>
</dbReference>
<keyword evidence="8 15" id="KW-0067">ATP-binding</keyword>
<evidence type="ECO:0000256" key="3">
    <source>
        <dbReference type="ARBA" id="ARBA00011245"/>
    </source>
</evidence>
<dbReference type="HAMAP" id="MF_02004">
    <property type="entry name" value="Val_tRNA_synth_type1"/>
    <property type="match status" value="1"/>
</dbReference>
<gene>
    <name evidence="20" type="ORF">LSH36_583g00027</name>
</gene>
<evidence type="ECO:0000256" key="14">
    <source>
        <dbReference type="ARBA" id="ARBA00047552"/>
    </source>
</evidence>
<dbReference type="FunFam" id="3.40.50.620:FF:000032">
    <property type="entry name" value="Valine--tRNA ligase"/>
    <property type="match status" value="1"/>
</dbReference>
<evidence type="ECO:0000256" key="8">
    <source>
        <dbReference type="ARBA" id="ARBA00022840"/>
    </source>
</evidence>
<keyword evidence="10 16" id="KW-0175">Coiled coil</keyword>
<dbReference type="InterPro" id="IPR037118">
    <property type="entry name" value="Val-tRNA_synth_C_sf"/>
</dbReference>
<dbReference type="PRINTS" id="PR00986">
    <property type="entry name" value="TRNASYNTHVAL"/>
</dbReference>
<feature type="domain" description="Valyl-tRNA synthetase tRNA-binding arm" evidence="19">
    <location>
        <begin position="823"/>
        <end position="887"/>
    </location>
</feature>
<dbReference type="PROSITE" id="PS00178">
    <property type="entry name" value="AA_TRNA_LIGASE_I"/>
    <property type="match status" value="1"/>
</dbReference>
<comment type="catalytic activity">
    <reaction evidence="14">
        <text>tRNA(Val) + L-valine + ATP = L-valyl-tRNA(Val) + AMP + diphosphate</text>
        <dbReference type="Rhea" id="RHEA:10704"/>
        <dbReference type="Rhea" id="RHEA-COMP:9672"/>
        <dbReference type="Rhea" id="RHEA-COMP:9708"/>
        <dbReference type="ChEBI" id="CHEBI:30616"/>
        <dbReference type="ChEBI" id="CHEBI:33019"/>
        <dbReference type="ChEBI" id="CHEBI:57762"/>
        <dbReference type="ChEBI" id="CHEBI:78442"/>
        <dbReference type="ChEBI" id="CHEBI:78537"/>
        <dbReference type="ChEBI" id="CHEBI:456215"/>
        <dbReference type="EC" id="6.1.1.9"/>
    </reaction>
</comment>
<organism evidence="20 21">
    <name type="scientific">Paralvinella palmiformis</name>
    <dbReference type="NCBI Taxonomy" id="53620"/>
    <lineage>
        <taxon>Eukaryota</taxon>
        <taxon>Metazoa</taxon>
        <taxon>Spiralia</taxon>
        <taxon>Lophotrochozoa</taxon>
        <taxon>Annelida</taxon>
        <taxon>Polychaeta</taxon>
        <taxon>Sedentaria</taxon>
        <taxon>Canalipalpata</taxon>
        <taxon>Terebellida</taxon>
        <taxon>Terebelliformia</taxon>
        <taxon>Alvinellidae</taxon>
        <taxon>Paralvinella</taxon>
    </lineage>
</organism>
<keyword evidence="5" id="KW-0963">Cytoplasm</keyword>
<name>A0AAD9J505_9ANNE</name>
<dbReference type="AlphaFoldDB" id="A0AAD9J505"/>
<evidence type="ECO:0000256" key="15">
    <source>
        <dbReference type="RuleBase" id="RU363035"/>
    </source>
</evidence>
<evidence type="ECO:0000256" key="4">
    <source>
        <dbReference type="ARBA" id="ARBA00013169"/>
    </source>
</evidence>
<dbReference type="FunFam" id="3.40.50.620:FF:000098">
    <property type="entry name" value="Valine--tRNA ligase"/>
    <property type="match status" value="1"/>
</dbReference>